<name>A0A1H0ADE7_9BACL</name>
<dbReference type="EMBL" id="FNHW01000002">
    <property type="protein sequence ID" value="SDN31003.1"/>
    <property type="molecule type" value="Genomic_DNA"/>
</dbReference>
<reference evidence="3" key="1">
    <citation type="submission" date="2016-10" db="EMBL/GenBank/DDBJ databases">
        <authorList>
            <person name="Varghese N."/>
            <person name="Submissions S."/>
        </authorList>
    </citation>
    <scope>NUCLEOTIDE SEQUENCE [LARGE SCALE GENOMIC DNA]</scope>
    <source>
        <strain evidence="3">CGMCC 1.6854</strain>
    </source>
</reference>
<accession>A0A1H0ADE7</accession>
<proteinExistence type="predicted"/>
<evidence type="ECO:0000313" key="2">
    <source>
        <dbReference type="EMBL" id="SDN31003.1"/>
    </source>
</evidence>
<gene>
    <name evidence="2" type="ORF">SAMN04488137_4036</name>
</gene>
<sequence>MRQLNPYGYGQYPPYGYPPGMGYGQPGVGYGQQGFPGYPGQAYGQGGYPGAGYTGSVPGFGQGVIGGYPQNPGYPQQKPYIKPPQSGGGCGCGGR</sequence>
<dbReference type="Proteomes" id="UP000199544">
    <property type="component" value="Unassembled WGS sequence"/>
</dbReference>
<evidence type="ECO:0000256" key="1">
    <source>
        <dbReference type="SAM" id="MobiDB-lite"/>
    </source>
</evidence>
<feature type="compositionally biased region" description="Gly residues" evidence="1">
    <location>
        <begin position="86"/>
        <end position="95"/>
    </location>
</feature>
<dbReference type="AlphaFoldDB" id="A0A1H0ADE7"/>
<dbReference type="RefSeq" id="WP_090237424.1">
    <property type="nucleotide sequence ID" value="NZ_FNHW01000002.1"/>
</dbReference>
<evidence type="ECO:0000313" key="3">
    <source>
        <dbReference type="Proteomes" id="UP000199544"/>
    </source>
</evidence>
<feature type="compositionally biased region" description="Low complexity" evidence="1">
    <location>
        <begin position="73"/>
        <end position="85"/>
    </location>
</feature>
<organism evidence="2 3">
    <name type="scientific">Fictibacillus solisalsi</name>
    <dbReference type="NCBI Taxonomy" id="459525"/>
    <lineage>
        <taxon>Bacteria</taxon>
        <taxon>Bacillati</taxon>
        <taxon>Bacillota</taxon>
        <taxon>Bacilli</taxon>
        <taxon>Bacillales</taxon>
        <taxon>Fictibacillaceae</taxon>
        <taxon>Fictibacillus</taxon>
    </lineage>
</organism>
<dbReference type="STRING" id="459525.SAMN04488137_4036"/>
<feature type="region of interest" description="Disordered" evidence="1">
    <location>
        <begin position="68"/>
        <end position="95"/>
    </location>
</feature>
<keyword evidence="3" id="KW-1185">Reference proteome</keyword>
<protein>
    <submittedName>
        <fullName evidence="2">Uncharacterized protein</fullName>
    </submittedName>
</protein>